<dbReference type="RefSeq" id="WP_074670118.1">
    <property type="nucleotide sequence ID" value="NZ_FNTB01000001.1"/>
</dbReference>
<dbReference type="Proteomes" id="UP000183038">
    <property type="component" value="Unassembled WGS sequence"/>
</dbReference>
<gene>
    <name evidence="2" type="ORF">SAMN05192540_0701</name>
</gene>
<evidence type="ECO:0000313" key="3">
    <source>
        <dbReference type="Proteomes" id="UP000183038"/>
    </source>
</evidence>
<feature type="transmembrane region" description="Helical" evidence="1">
    <location>
        <begin position="6"/>
        <end position="24"/>
    </location>
</feature>
<keyword evidence="1" id="KW-0812">Transmembrane</keyword>
<feature type="transmembrane region" description="Helical" evidence="1">
    <location>
        <begin position="36"/>
        <end position="56"/>
    </location>
</feature>
<evidence type="ECO:0000256" key="1">
    <source>
        <dbReference type="SAM" id="Phobius"/>
    </source>
</evidence>
<evidence type="ECO:0000313" key="2">
    <source>
        <dbReference type="EMBL" id="SEB52345.1"/>
    </source>
</evidence>
<reference evidence="2 3" key="1">
    <citation type="submission" date="2016-10" db="EMBL/GenBank/DDBJ databases">
        <authorList>
            <person name="de Groot N.N."/>
        </authorList>
    </citation>
    <scope>NUCLEOTIDE SEQUENCE [LARGE SCALE GENOMIC DNA]</scope>
    <source>
        <strain evidence="2 3">MAR_2009_71</strain>
    </source>
</reference>
<dbReference type="AlphaFoldDB" id="A0A1H4K2L4"/>
<sequence length="60" mass="7022">MKINKWIYIGIALFALILFVMNMVDIDHNTAHWKAYMGPVSNIILIIAMVLMFKFADYEK</sequence>
<name>A0A1H4K2L4_9FLAO</name>
<proteinExistence type="predicted"/>
<dbReference type="EMBL" id="FNTB01000001">
    <property type="protein sequence ID" value="SEB52345.1"/>
    <property type="molecule type" value="Genomic_DNA"/>
</dbReference>
<keyword evidence="1" id="KW-0472">Membrane</keyword>
<protein>
    <submittedName>
        <fullName evidence="2">Uncharacterized protein</fullName>
    </submittedName>
</protein>
<dbReference type="OrthoDB" id="1179484at2"/>
<organism evidence="2 3">
    <name type="scientific">Maribacter dokdonensis</name>
    <dbReference type="NCBI Taxonomy" id="320912"/>
    <lineage>
        <taxon>Bacteria</taxon>
        <taxon>Pseudomonadati</taxon>
        <taxon>Bacteroidota</taxon>
        <taxon>Flavobacteriia</taxon>
        <taxon>Flavobacteriales</taxon>
        <taxon>Flavobacteriaceae</taxon>
        <taxon>Maribacter</taxon>
    </lineage>
</organism>
<accession>A0A1H4K2L4</accession>
<keyword evidence="1" id="KW-1133">Transmembrane helix</keyword>